<feature type="transmembrane region" description="Helical" evidence="7">
    <location>
        <begin position="44"/>
        <end position="64"/>
    </location>
</feature>
<evidence type="ECO:0000256" key="1">
    <source>
        <dbReference type="ARBA" id="ARBA00004651"/>
    </source>
</evidence>
<evidence type="ECO:0000256" key="3">
    <source>
        <dbReference type="ARBA" id="ARBA00022475"/>
    </source>
</evidence>
<evidence type="ECO:0000313" key="8">
    <source>
        <dbReference type="EMBL" id="ACU93942.1"/>
    </source>
</evidence>
<feature type="transmembrane region" description="Helical" evidence="7">
    <location>
        <begin position="84"/>
        <end position="107"/>
    </location>
</feature>
<keyword evidence="6 7" id="KW-0472">Membrane</keyword>
<dbReference type="AlphaFoldDB" id="C7MM02"/>
<name>C7MM02_CRYCD</name>
<evidence type="ECO:0000313" key="9">
    <source>
        <dbReference type="Proteomes" id="UP000000954"/>
    </source>
</evidence>
<sequence>MQFEPIWDVPIALYLFLAGLGGGAFITSALVAWKHPDAHTARKIGRFIAPVVVAVGLLLLMTDAKAGLFNPLRFALLLHNLGSVMTWGVIFLAVFEVVALVVAILELTKRAVPRWLDIVGVVSGVAVGAYTGCLLGVVHTFPLWNNSILPVLFLVSALSTGAASVVFGTLIAAPKEAERLTVVKGAHYWLPLVELVLVAAMLFIVNTAGATAHTTVMGLLAGKFALPFWLGFIAIGLVGPACIETYERFCAKEKGSAQGSRALGIVSEGGVLVGGFLLRWMIVVAALPVTLVVPAVM</sequence>
<dbReference type="OrthoDB" id="9778963at2"/>
<dbReference type="Gene3D" id="1.20.1630.10">
    <property type="entry name" value="Formate dehydrogenase/DMSO reductase domain"/>
    <property type="match status" value="1"/>
</dbReference>
<proteinExistence type="inferred from homology"/>
<dbReference type="PANTHER" id="PTHR34856:SF2">
    <property type="entry name" value="PROTEIN NRFD"/>
    <property type="match status" value="1"/>
</dbReference>
<reference evidence="8 9" key="1">
    <citation type="journal article" date="2009" name="Stand. Genomic Sci.">
        <title>Complete genome sequence of Cryptobacterium curtum type strain (12-3).</title>
        <authorList>
            <person name="Mavrommatis K."/>
            <person name="Pukall R."/>
            <person name="Rohde C."/>
            <person name="Chen F."/>
            <person name="Sims D."/>
            <person name="Brettin T."/>
            <person name="Kuske C."/>
            <person name="Detter J.C."/>
            <person name="Han C."/>
            <person name="Lapidus A."/>
            <person name="Copeland A."/>
            <person name="Glavina Del Rio T."/>
            <person name="Nolan M."/>
            <person name="Lucas S."/>
            <person name="Tice H."/>
            <person name="Cheng J.F."/>
            <person name="Bruce D."/>
            <person name="Goodwin L."/>
            <person name="Pitluck S."/>
            <person name="Ovchinnikova G."/>
            <person name="Pati A."/>
            <person name="Ivanova N."/>
            <person name="Chen A."/>
            <person name="Palaniappan K."/>
            <person name="Chain P."/>
            <person name="D'haeseleer P."/>
            <person name="Goker M."/>
            <person name="Bristow J."/>
            <person name="Eisen J.A."/>
            <person name="Markowitz V."/>
            <person name="Hugenholtz P."/>
            <person name="Rohde M."/>
            <person name="Klenk H.P."/>
            <person name="Kyrpides N.C."/>
        </authorList>
    </citation>
    <scope>NUCLEOTIDE SEQUENCE [LARGE SCALE GENOMIC DNA]</scope>
    <source>
        <strain evidence="9">ATCC 700683 / DSM 15641 / 12-3</strain>
    </source>
</reference>
<dbReference type="KEGG" id="ccu:Ccur_02110"/>
<keyword evidence="5 7" id="KW-1133">Transmembrane helix</keyword>
<organism evidence="8 9">
    <name type="scientific">Cryptobacterium curtum (strain ATCC 700683 / DSM 15641 / CCUG 43107 / 12-3)</name>
    <dbReference type="NCBI Taxonomy" id="469378"/>
    <lineage>
        <taxon>Bacteria</taxon>
        <taxon>Bacillati</taxon>
        <taxon>Actinomycetota</taxon>
        <taxon>Coriobacteriia</taxon>
        <taxon>Eggerthellales</taxon>
        <taxon>Eggerthellaceae</taxon>
        <taxon>Cryptobacterium</taxon>
    </lineage>
</organism>
<accession>C7MM02</accession>
<dbReference type="RefSeq" id="WP_012802631.1">
    <property type="nucleotide sequence ID" value="NC_013170.1"/>
</dbReference>
<evidence type="ECO:0000256" key="6">
    <source>
        <dbReference type="ARBA" id="ARBA00023136"/>
    </source>
</evidence>
<comment type="subcellular location">
    <subcellularLocation>
        <location evidence="1">Cell membrane</location>
        <topology evidence="1">Multi-pass membrane protein</topology>
    </subcellularLocation>
</comment>
<comment type="similarity">
    <text evidence="2">Belongs to the NrfD family.</text>
</comment>
<evidence type="ECO:0000256" key="7">
    <source>
        <dbReference type="SAM" id="Phobius"/>
    </source>
</evidence>
<keyword evidence="4 7" id="KW-0812">Transmembrane</keyword>
<gene>
    <name evidence="8" type="ordered locus">Ccur_02110</name>
</gene>
<dbReference type="InterPro" id="IPR052049">
    <property type="entry name" value="Electron_transfer_protein"/>
</dbReference>
<evidence type="ECO:0000256" key="4">
    <source>
        <dbReference type="ARBA" id="ARBA00022692"/>
    </source>
</evidence>
<dbReference type="GO" id="GO:0005886">
    <property type="term" value="C:plasma membrane"/>
    <property type="evidence" value="ECO:0007669"/>
    <property type="project" value="UniProtKB-SubCell"/>
</dbReference>
<protein>
    <submittedName>
        <fullName evidence="8">Formate-dependent nitrite reductase, membrane component</fullName>
    </submittedName>
</protein>
<feature type="transmembrane region" description="Helical" evidence="7">
    <location>
        <begin position="12"/>
        <end position="32"/>
    </location>
</feature>
<dbReference type="Pfam" id="PF03916">
    <property type="entry name" value="NrfD"/>
    <property type="match status" value="1"/>
</dbReference>
<feature type="transmembrane region" description="Helical" evidence="7">
    <location>
        <begin position="224"/>
        <end position="243"/>
    </location>
</feature>
<dbReference type="Proteomes" id="UP000000954">
    <property type="component" value="Chromosome"/>
</dbReference>
<evidence type="ECO:0000256" key="2">
    <source>
        <dbReference type="ARBA" id="ARBA00008929"/>
    </source>
</evidence>
<dbReference type="InterPro" id="IPR005614">
    <property type="entry name" value="NrfD-like"/>
</dbReference>
<keyword evidence="9" id="KW-1185">Reference proteome</keyword>
<dbReference type="PANTHER" id="PTHR34856">
    <property type="entry name" value="PROTEIN NRFD"/>
    <property type="match status" value="1"/>
</dbReference>
<feature type="transmembrane region" description="Helical" evidence="7">
    <location>
        <begin position="263"/>
        <end position="287"/>
    </location>
</feature>
<dbReference type="STRING" id="469378.Ccur_02110"/>
<feature type="transmembrane region" description="Helical" evidence="7">
    <location>
        <begin position="119"/>
        <end position="141"/>
    </location>
</feature>
<feature type="transmembrane region" description="Helical" evidence="7">
    <location>
        <begin position="185"/>
        <end position="204"/>
    </location>
</feature>
<keyword evidence="3" id="KW-1003">Cell membrane</keyword>
<feature type="transmembrane region" description="Helical" evidence="7">
    <location>
        <begin position="147"/>
        <end position="173"/>
    </location>
</feature>
<dbReference type="EMBL" id="CP001682">
    <property type="protein sequence ID" value="ACU93942.1"/>
    <property type="molecule type" value="Genomic_DNA"/>
</dbReference>
<evidence type="ECO:0000256" key="5">
    <source>
        <dbReference type="ARBA" id="ARBA00022989"/>
    </source>
</evidence>
<dbReference type="HOGENOM" id="CLU_045348_1_0_11"/>
<dbReference type="eggNOG" id="COG3301">
    <property type="taxonomic scope" value="Bacteria"/>
</dbReference>